<feature type="transmembrane region" description="Helical" evidence="7">
    <location>
        <begin position="283"/>
        <end position="308"/>
    </location>
</feature>
<feature type="transmembrane region" description="Helical" evidence="7">
    <location>
        <begin position="413"/>
        <end position="439"/>
    </location>
</feature>
<dbReference type="InterPro" id="IPR005829">
    <property type="entry name" value="Sugar_transporter_CS"/>
</dbReference>
<feature type="transmembrane region" description="Helical" evidence="7">
    <location>
        <begin position="153"/>
        <end position="173"/>
    </location>
</feature>
<keyword evidence="2" id="KW-0813">Transport</keyword>
<evidence type="ECO:0000259" key="8">
    <source>
        <dbReference type="PROSITE" id="PS50850"/>
    </source>
</evidence>
<dbReference type="Proteomes" id="UP000674084">
    <property type="component" value="Unassembled WGS sequence"/>
</dbReference>
<keyword evidence="6 7" id="KW-0472">Membrane</keyword>
<feature type="transmembrane region" description="Helical" evidence="7">
    <location>
        <begin position="194"/>
        <end position="221"/>
    </location>
</feature>
<evidence type="ECO:0000256" key="2">
    <source>
        <dbReference type="ARBA" id="ARBA00022448"/>
    </source>
</evidence>
<keyword evidence="5 7" id="KW-1133">Transmembrane helix</keyword>
<gene>
    <name evidence="9" type="ORF">KBO27_16280</name>
</gene>
<keyword evidence="4 7" id="KW-0812">Transmembrane</keyword>
<dbReference type="PANTHER" id="PTHR43045:SF1">
    <property type="entry name" value="SHIKIMATE TRANSPORTER"/>
    <property type="match status" value="1"/>
</dbReference>
<name>A0ABS5DGZ7_9PSEU</name>
<dbReference type="SUPFAM" id="SSF103473">
    <property type="entry name" value="MFS general substrate transporter"/>
    <property type="match status" value="1"/>
</dbReference>
<dbReference type="CDD" id="cd17369">
    <property type="entry name" value="MFS_ShiA_like"/>
    <property type="match status" value="1"/>
</dbReference>
<organism evidence="9 10">
    <name type="scientific">Saccharopolyspora endophytica</name>
    <dbReference type="NCBI Taxonomy" id="543886"/>
    <lineage>
        <taxon>Bacteria</taxon>
        <taxon>Bacillati</taxon>
        <taxon>Actinomycetota</taxon>
        <taxon>Actinomycetes</taxon>
        <taxon>Pseudonocardiales</taxon>
        <taxon>Pseudonocardiaceae</taxon>
        <taxon>Saccharopolyspora</taxon>
    </lineage>
</organism>
<proteinExistence type="predicted"/>
<dbReference type="InterPro" id="IPR020846">
    <property type="entry name" value="MFS_dom"/>
</dbReference>
<dbReference type="Gene3D" id="1.20.1250.20">
    <property type="entry name" value="MFS general substrate transporter like domains"/>
    <property type="match status" value="1"/>
</dbReference>
<sequence length="483" mass="51562">MHRLVPSIEVELDLASRRGRKQCWLPRSPNPSKGVPGMVNKRSAGDASYRRRMSRVAMASFVGTTIEWYDFFLYGTMAALVFSQLFFTKLDPATGTIASFATFAAGFLARPLGGIAFGYFGDRAGRKASLIASLSLMGISTFLIGILPTYSSIGILAPILLSIFRLVQGFALGGEWAGAAALATEHADEGKRGFYGGWVQLGSSAGSVLATATVLLLSALLDEDSFLSWGWRVPFLLSAVLVVVGMFIRLKVEETPVFQQMKREGRRGRMPLAAVVQRQWRTVLLVVGMHLANTTIAYLTGVFLLSYGTKQIGMESNTVLLAKLTTGLILVTLVSMPAAALGDRIGRRPVYLAGTIGLVVVAFPALWLFDTGNFALVFIAVLLLGLANVLMYQTQGAFFTEIFAPDIRCTGAALGVQVATVIGGGTAPIIATSLILFSAGNSWPVSVYLIVIGLISTACTLLVKESRPARTGTQVAAEGALSR</sequence>
<dbReference type="Pfam" id="PF07690">
    <property type="entry name" value="MFS_1"/>
    <property type="match status" value="1"/>
</dbReference>
<feature type="transmembrane region" description="Helical" evidence="7">
    <location>
        <begin position="445"/>
        <end position="463"/>
    </location>
</feature>
<evidence type="ECO:0000256" key="3">
    <source>
        <dbReference type="ARBA" id="ARBA00022475"/>
    </source>
</evidence>
<evidence type="ECO:0000256" key="1">
    <source>
        <dbReference type="ARBA" id="ARBA00004651"/>
    </source>
</evidence>
<evidence type="ECO:0000256" key="7">
    <source>
        <dbReference type="SAM" id="Phobius"/>
    </source>
</evidence>
<dbReference type="EMBL" id="JAGPXE010000006">
    <property type="protein sequence ID" value="MBQ0925515.1"/>
    <property type="molecule type" value="Genomic_DNA"/>
</dbReference>
<keyword evidence="3" id="KW-1003">Cell membrane</keyword>
<feature type="transmembrane region" description="Helical" evidence="7">
    <location>
        <begin position="374"/>
        <end position="392"/>
    </location>
</feature>
<dbReference type="RefSeq" id="WP_210970838.1">
    <property type="nucleotide sequence ID" value="NZ_JAGPXE010000006.1"/>
</dbReference>
<evidence type="ECO:0000313" key="10">
    <source>
        <dbReference type="Proteomes" id="UP000674084"/>
    </source>
</evidence>
<comment type="subcellular location">
    <subcellularLocation>
        <location evidence="1">Cell membrane</location>
        <topology evidence="1">Multi-pass membrane protein</topology>
    </subcellularLocation>
</comment>
<feature type="transmembrane region" description="Helical" evidence="7">
    <location>
        <begin position="349"/>
        <end position="368"/>
    </location>
</feature>
<dbReference type="InterPro" id="IPR036259">
    <property type="entry name" value="MFS_trans_sf"/>
</dbReference>
<reference evidence="9 10" key="1">
    <citation type="submission" date="2021-04" db="EMBL/GenBank/DDBJ databases">
        <title>Whole-genome sequencing of Saccharopolyspora endophytica KCTC 19397.</title>
        <authorList>
            <person name="Ay H."/>
            <person name="Saygin H."/>
            <person name="Sahin N."/>
        </authorList>
    </citation>
    <scope>NUCLEOTIDE SEQUENCE [LARGE SCALE GENOMIC DNA]</scope>
    <source>
        <strain evidence="9 10">KCTC 19397</strain>
    </source>
</reference>
<evidence type="ECO:0000313" key="9">
    <source>
        <dbReference type="EMBL" id="MBQ0925515.1"/>
    </source>
</evidence>
<dbReference type="InterPro" id="IPR011701">
    <property type="entry name" value="MFS"/>
</dbReference>
<protein>
    <submittedName>
        <fullName evidence="9">MHS family MFS transporter</fullName>
    </submittedName>
</protein>
<dbReference type="PROSITE" id="PS00217">
    <property type="entry name" value="SUGAR_TRANSPORT_2"/>
    <property type="match status" value="1"/>
</dbReference>
<feature type="transmembrane region" description="Helical" evidence="7">
    <location>
        <begin position="56"/>
        <end position="77"/>
    </location>
</feature>
<comment type="caution">
    <text evidence="9">The sequence shown here is derived from an EMBL/GenBank/DDBJ whole genome shotgun (WGS) entry which is preliminary data.</text>
</comment>
<dbReference type="PROSITE" id="PS50850">
    <property type="entry name" value="MFS"/>
    <property type="match status" value="1"/>
</dbReference>
<keyword evidence="10" id="KW-1185">Reference proteome</keyword>
<dbReference type="PANTHER" id="PTHR43045">
    <property type="entry name" value="SHIKIMATE TRANSPORTER"/>
    <property type="match status" value="1"/>
</dbReference>
<evidence type="ECO:0000256" key="5">
    <source>
        <dbReference type="ARBA" id="ARBA00022989"/>
    </source>
</evidence>
<feature type="transmembrane region" description="Helical" evidence="7">
    <location>
        <begin position="320"/>
        <end position="342"/>
    </location>
</feature>
<evidence type="ECO:0000256" key="4">
    <source>
        <dbReference type="ARBA" id="ARBA00022692"/>
    </source>
</evidence>
<feature type="transmembrane region" description="Helical" evidence="7">
    <location>
        <begin position="128"/>
        <end position="147"/>
    </location>
</feature>
<dbReference type="InterPro" id="IPR005828">
    <property type="entry name" value="MFS_sugar_transport-like"/>
</dbReference>
<evidence type="ECO:0000256" key="6">
    <source>
        <dbReference type="ARBA" id="ARBA00023136"/>
    </source>
</evidence>
<feature type="transmembrane region" description="Helical" evidence="7">
    <location>
        <begin position="233"/>
        <end position="252"/>
    </location>
</feature>
<feature type="domain" description="Major facilitator superfamily (MFS) profile" evidence="8">
    <location>
        <begin position="56"/>
        <end position="468"/>
    </location>
</feature>
<feature type="transmembrane region" description="Helical" evidence="7">
    <location>
        <begin position="97"/>
        <end position="121"/>
    </location>
</feature>
<accession>A0ABS5DGZ7</accession>
<dbReference type="Pfam" id="PF00083">
    <property type="entry name" value="Sugar_tr"/>
    <property type="match status" value="1"/>
</dbReference>